<gene>
    <name evidence="1" type="ORF">BYL167_LOCUS77545</name>
</gene>
<evidence type="ECO:0000313" key="1">
    <source>
        <dbReference type="EMBL" id="CAF5172304.1"/>
    </source>
</evidence>
<feature type="non-terminal residue" evidence="1">
    <location>
        <position position="18"/>
    </location>
</feature>
<proteinExistence type="predicted"/>
<name>A0A8S3GXA0_9BILA</name>
<organism evidence="1 2">
    <name type="scientific">Rotaria magnacalcarata</name>
    <dbReference type="NCBI Taxonomy" id="392030"/>
    <lineage>
        <taxon>Eukaryota</taxon>
        <taxon>Metazoa</taxon>
        <taxon>Spiralia</taxon>
        <taxon>Gnathifera</taxon>
        <taxon>Rotifera</taxon>
        <taxon>Eurotatoria</taxon>
        <taxon>Bdelloidea</taxon>
        <taxon>Philodinida</taxon>
        <taxon>Philodinidae</taxon>
        <taxon>Rotaria</taxon>
    </lineage>
</organism>
<protein>
    <submittedName>
        <fullName evidence="1">Uncharacterized protein</fullName>
    </submittedName>
</protein>
<reference evidence="1" key="1">
    <citation type="submission" date="2021-02" db="EMBL/GenBank/DDBJ databases">
        <authorList>
            <person name="Nowell W R."/>
        </authorList>
    </citation>
    <scope>NUCLEOTIDE SEQUENCE</scope>
</reference>
<sequence>MHWNKVKSYDSLIDEMKK</sequence>
<evidence type="ECO:0000313" key="2">
    <source>
        <dbReference type="Proteomes" id="UP000681967"/>
    </source>
</evidence>
<dbReference type="EMBL" id="CAJOBH010282773">
    <property type="protein sequence ID" value="CAF5172304.1"/>
    <property type="molecule type" value="Genomic_DNA"/>
</dbReference>
<dbReference type="AlphaFoldDB" id="A0A8S3GXA0"/>
<comment type="caution">
    <text evidence="1">The sequence shown here is derived from an EMBL/GenBank/DDBJ whole genome shotgun (WGS) entry which is preliminary data.</text>
</comment>
<accession>A0A8S3GXA0</accession>
<dbReference type="Proteomes" id="UP000681967">
    <property type="component" value="Unassembled WGS sequence"/>
</dbReference>